<dbReference type="EMBL" id="BSYO01000029">
    <property type="protein sequence ID" value="GMH25361.1"/>
    <property type="molecule type" value="Genomic_DNA"/>
</dbReference>
<reference evidence="1" key="1">
    <citation type="submission" date="2023-05" db="EMBL/GenBank/DDBJ databases">
        <title>Nepenthes gracilis genome sequencing.</title>
        <authorList>
            <person name="Fukushima K."/>
        </authorList>
    </citation>
    <scope>NUCLEOTIDE SEQUENCE</scope>
    <source>
        <strain evidence="1">SING2019-196</strain>
    </source>
</reference>
<evidence type="ECO:0000313" key="1">
    <source>
        <dbReference type="EMBL" id="GMH25361.1"/>
    </source>
</evidence>
<sequence>MILHDGSPSSPWVSLEGHFEEIFGVAIISFTSVEGSSISRVACRKGFGPSPCHQVIIPDDRVERSPGETPYEACISSWGCLEYSLNPWGLSIGCFCLGQLIRDPPRTVDLDVRGAAVWSSVELTCKAPGDAPLQLSSPGPRCMWI</sequence>
<proteinExistence type="predicted"/>
<protein>
    <submittedName>
        <fullName evidence="1">Uncharacterized protein</fullName>
    </submittedName>
</protein>
<gene>
    <name evidence="1" type="ORF">Nepgr_027204</name>
</gene>
<organism evidence="1 2">
    <name type="scientific">Nepenthes gracilis</name>
    <name type="common">Slender pitcher plant</name>
    <dbReference type="NCBI Taxonomy" id="150966"/>
    <lineage>
        <taxon>Eukaryota</taxon>
        <taxon>Viridiplantae</taxon>
        <taxon>Streptophyta</taxon>
        <taxon>Embryophyta</taxon>
        <taxon>Tracheophyta</taxon>
        <taxon>Spermatophyta</taxon>
        <taxon>Magnoliopsida</taxon>
        <taxon>eudicotyledons</taxon>
        <taxon>Gunneridae</taxon>
        <taxon>Pentapetalae</taxon>
        <taxon>Caryophyllales</taxon>
        <taxon>Nepenthaceae</taxon>
        <taxon>Nepenthes</taxon>
    </lineage>
</organism>
<accession>A0AAD3TA34</accession>
<evidence type="ECO:0000313" key="2">
    <source>
        <dbReference type="Proteomes" id="UP001279734"/>
    </source>
</evidence>
<keyword evidence="2" id="KW-1185">Reference proteome</keyword>
<dbReference type="Proteomes" id="UP001279734">
    <property type="component" value="Unassembled WGS sequence"/>
</dbReference>
<comment type="caution">
    <text evidence="1">The sequence shown here is derived from an EMBL/GenBank/DDBJ whole genome shotgun (WGS) entry which is preliminary data.</text>
</comment>
<dbReference type="AlphaFoldDB" id="A0AAD3TA34"/>
<name>A0AAD3TA34_NEPGR</name>